<comment type="caution">
    <text evidence="3">The sequence shown here is derived from an EMBL/GenBank/DDBJ whole genome shotgun (WGS) entry which is preliminary data.</text>
</comment>
<name>A0ABQ3WSH2_9ACTN</name>
<keyword evidence="1" id="KW-0732">Signal</keyword>
<dbReference type="EMBL" id="BOMF01000121">
    <property type="protein sequence ID" value="GID49163.1"/>
    <property type="molecule type" value="Genomic_DNA"/>
</dbReference>
<feature type="chain" id="PRO_5046457062" description="DUF305 domain-containing protein" evidence="1">
    <location>
        <begin position="20"/>
        <end position="214"/>
    </location>
</feature>
<gene>
    <name evidence="3" type="ORF">Aca07nite_64380</name>
</gene>
<dbReference type="Gene3D" id="1.20.1260.10">
    <property type="match status" value="1"/>
</dbReference>
<reference evidence="3" key="1">
    <citation type="submission" date="2021-01" db="EMBL/GenBank/DDBJ databases">
        <title>Whole genome shotgun sequence of Actinoplanes capillaceus NBRC 16408.</title>
        <authorList>
            <person name="Komaki H."/>
            <person name="Tamura T."/>
        </authorList>
    </citation>
    <scope>NUCLEOTIDE SEQUENCE [LARGE SCALE GENOMIC DNA]</scope>
    <source>
        <strain evidence="3">NBRC 16408</strain>
    </source>
</reference>
<organism evidence="3">
    <name type="scientific">Actinoplanes campanulatus</name>
    <dbReference type="NCBI Taxonomy" id="113559"/>
    <lineage>
        <taxon>Bacteria</taxon>
        <taxon>Bacillati</taxon>
        <taxon>Actinomycetota</taxon>
        <taxon>Actinomycetes</taxon>
        <taxon>Micromonosporales</taxon>
        <taxon>Micromonosporaceae</taxon>
        <taxon>Actinoplanes</taxon>
    </lineage>
</organism>
<evidence type="ECO:0000256" key="1">
    <source>
        <dbReference type="SAM" id="SignalP"/>
    </source>
</evidence>
<evidence type="ECO:0000259" key="2">
    <source>
        <dbReference type="Pfam" id="PF03713"/>
    </source>
</evidence>
<proteinExistence type="predicted"/>
<protein>
    <recommendedName>
        <fullName evidence="2">DUF305 domain-containing protein</fullName>
    </recommendedName>
</protein>
<dbReference type="Pfam" id="PF03713">
    <property type="entry name" value="DUF305"/>
    <property type="match status" value="1"/>
</dbReference>
<feature type="signal peptide" evidence="1">
    <location>
        <begin position="1"/>
        <end position="19"/>
    </location>
</feature>
<sequence>MLTRSVVLRRALLSGVALTAAVVLSACGGDDSPSGSETGHGMMPSAGASASAAVFNNADVMFAQMMIPHHQQAIEMAELAETRAADPEVKALAAKIKAAQQPEIDTMHGWLTAWGAPMPGMSGGMSMPATMPSMGHGMSGMMSQDDMAKLEAATGNEFDKLFCTMMIDHHEGAVVMAKDELANGANPEAKAMAQQIVTAQEAEITQMNQILARL</sequence>
<feature type="domain" description="DUF305" evidence="2">
    <location>
        <begin position="59"/>
        <end position="211"/>
    </location>
</feature>
<dbReference type="PANTHER" id="PTHR36933:SF1">
    <property type="entry name" value="SLL0788 PROTEIN"/>
    <property type="match status" value="1"/>
</dbReference>
<dbReference type="PROSITE" id="PS51257">
    <property type="entry name" value="PROKAR_LIPOPROTEIN"/>
    <property type="match status" value="1"/>
</dbReference>
<dbReference type="InterPro" id="IPR012347">
    <property type="entry name" value="Ferritin-like"/>
</dbReference>
<dbReference type="InterPro" id="IPR005183">
    <property type="entry name" value="DUF305_CopM-like"/>
</dbReference>
<accession>A0ABQ3WSH2</accession>
<evidence type="ECO:0000313" key="3">
    <source>
        <dbReference type="EMBL" id="GID49163.1"/>
    </source>
</evidence>
<dbReference type="PANTHER" id="PTHR36933">
    <property type="entry name" value="SLL0788 PROTEIN"/>
    <property type="match status" value="1"/>
</dbReference>